<dbReference type="InterPro" id="IPR006597">
    <property type="entry name" value="Sel1-like"/>
</dbReference>
<dbReference type="SUPFAM" id="SSF81901">
    <property type="entry name" value="HCP-like"/>
    <property type="match status" value="1"/>
</dbReference>
<evidence type="ECO:0000313" key="1">
    <source>
        <dbReference type="EMBL" id="SVC25415.1"/>
    </source>
</evidence>
<name>A0A382KPC6_9ZZZZ</name>
<evidence type="ECO:0008006" key="2">
    <source>
        <dbReference type="Google" id="ProtNLM"/>
    </source>
</evidence>
<dbReference type="SMART" id="SM00671">
    <property type="entry name" value="SEL1"/>
    <property type="match status" value="1"/>
</dbReference>
<protein>
    <recommendedName>
        <fullName evidence="2">Sel1 repeat family protein</fullName>
    </recommendedName>
</protein>
<dbReference type="Gene3D" id="1.25.40.10">
    <property type="entry name" value="Tetratricopeptide repeat domain"/>
    <property type="match status" value="1"/>
</dbReference>
<dbReference type="AlphaFoldDB" id="A0A382KPC6"/>
<sequence length="75" mass="7760">MAGKFDTAREIWMPLAEAGDAEAQAWIGSLYANGDGVEIDDSVAFAWYVKSAEGGNVQAQSNVGAAYAMGSGGKQ</sequence>
<dbReference type="EMBL" id="UINC01081502">
    <property type="protein sequence ID" value="SVC25415.1"/>
    <property type="molecule type" value="Genomic_DNA"/>
</dbReference>
<organism evidence="1">
    <name type="scientific">marine metagenome</name>
    <dbReference type="NCBI Taxonomy" id="408172"/>
    <lineage>
        <taxon>unclassified sequences</taxon>
        <taxon>metagenomes</taxon>
        <taxon>ecological metagenomes</taxon>
    </lineage>
</organism>
<gene>
    <name evidence="1" type="ORF">METZ01_LOCUS278269</name>
</gene>
<dbReference type="Pfam" id="PF08238">
    <property type="entry name" value="Sel1"/>
    <property type="match status" value="2"/>
</dbReference>
<proteinExistence type="predicted"/>
<accession>A0A382KPC6</accession>
<feature type="non-terminal residue" evidence="1">
    <location>
        <position position="75"/>
    </location>
</feature>
<dbReference type="InterPro" id="IPR011990">
    <property type="entry name" value="TPR-like_helical_dom_sf"/>
</dbReference>
<reference evidence="1" key="1">
    <citation type="submission" date="2018-05" db="EMBL/GenBank/DDBJ databases">
        <authorList>
            <person name="Lanie J.A."/>
            <person name="Ng W.-L."/>
            <person name="Kazmierczak K.M."/>
            <person name="Andrzejewski T.M."/>
            <person name="Davidsen T.M."/>
            <person name="Wayne K.J."/>
            <person name="Tettelin H."/>
            <person name="Glass J.I."/>
            <person name="Rusch D."/>
            <person name="Podicherti R."/>
            <person name="Tsui H.-C.T."/>
            <person name="Winkler M.E."/>
        </authorList>
    </citation>
    <scope>NUCLEOTIDE SEQUENCE</scope>
</reference>